<gene>
    <name evidence="1" type="ORF">S03H2_71307</name>
</gene>
<reference evidence="1" key="1">
    <citation type="journal article" date="2014" name="Front. Microbiol.">
        <title>High frequency of phylogenetically diverse reductive dehalogenase-homologous genes in deep subseafloor sedimentary metagenomes.</title>
        <authorList>
            <person name="Kawai M."/>
            <person name="Futagami T."/>
            <person name="Toyoda A."/>
            <person name="Takaki Y."/>
            <person name="Nishi S."/>
            <person name="Hori S."/>
            <person name="Arai W."/>
            <person name="Tsubouchi T."/>
            <person name="Morono Y."/>
            <person name="Uchiyama I."/>
            <person name="Ito T."/>
            <person name="Fujiyama A."/>
            <person name="Inagaki F."/>
            <person name="Takami H."/>
        </authorList>
    </citation>
    <scope>NUCLEOTIDE SEQUENCE</scope>
    <source>
        <strain evidence="1">Expedition CK06-06</strain>
    </source>
</reference>
<name>X1LFE1_9ZZZZ</name>
<feature type="non-terminal residue" evidence="1">
    <location>
        <position position="1"/>
    </location>
</feature>
<sequence>LDLENLYYAINIFKMLGEELQVEPGYVENIVSNFISGKVFSTGRYHKPSPITIYHGLSVLSELEVLNNSELVDLLDIEMFLENELSPFIPEKLSLNFF</sequence>
<dbReference type="EMBL" id="BARU01047672">
    <property type="protein sequence ID" value="GAI01110.1"/>
    <property type="molecule type" value="Genomic_DNA"/>
</dbReference>
<feature type="non-terminal residue" evidence="1">
    <location>
        <position position="98"/>
    </location>
</feature>
<proteinExistence type="predicted"/>
<evidence type="ECO:0000313" key="1">
    <source>
        <dbReference type="EMBL" id="GAI01110.1"/>
    </source>
</evidence>
<organism evidence="1">
    <name type="scientific">marine sediment metagenome</name>
    <dbReference type="NCBI Taxonomy" id="412755"/>
    <lineage>
        <taxon>unclassified sequences</taxon>
        <taxon>metagenomes</taxon>
        <taxon>ecological metagenomes</taxon>
    </lineage>
</organism>
<comment type="caution">
    <text evidence="1">The sequence shown here is derived from an EMBL/GenBank/DDBJ whole genome shotgun (WGS) entry which is preliminary data.</text>
</comment>
<accession>X1LFE1</accession>
<protein>
    <submittedName>
        <fullName evidence="1">Uncharacterized protein</fullName>
    </submittedName>
</protein>
<dbReference type="AlphaFoldDB" id="X1LFE1"/>